<dbReference type="Proteomes" id="UP001409585">
    <property type="component" value="Unassembled WGS sequence"/>
</dbReference>
<comment type="caution">
    <text evidence="1">The sequence shown here is derived from an EMBL/GenBank/DDBJ whole genome shotgun (WGS) entry which is preliminary data.</text>
</comment>
<sequence>MDQIERVKNNRDNFSIFFNMLINIAVSQLEPLQSAIYIALSAAKFQIDGIPFEKSDTLASGHVSSMKPIN</sequence>
<proteinExistence type="predicted"/>
<keyword evidence="2" id="KW-1185">Reference proteome</keyword>
<dbReference type="AlphaFoldDB" id="A0AAV3U8E8"/>
<dbReference type="EMBL" id="BAABLX010000077">
    <property type="protein sequence ID" value="GAA4958878.1"/>
    <property type="molecule type" value="Genomic_DNA"/>
</dbReference>
<name>A0AAV3U8E8_9ALTE</name>
<organism evidence="1 2">
    <name type="scientific">Halioxenophilus aromaticivorans</name>
    <dbReference type="NCBI Taxonomy" id="1306992"/>
    <lineage>
        <taxon>Bacteria</taxon>
        <taxon>Pseudomonadati</taxon>
        <taxon>Pseudomonadota</taxon>
        <taxon>Gammaproteobacteria</taxon>
        <taxon>Alteromonadales</taxon>
        <taxon>Alteromonadaceae</taxon>
        <taxon>Halioxenophilus</taxon>
    </lineage>
</organism>
<accession>A0AAV3U8E8</accession>
<gene>
    <name evidence="1" type="ORF">GCM10025791_44600</name>
</gene>
<evidence type="ECO:0000313" key="2">
    <source>
        <dbReference type="Proteomes" id="UP001409585"/>
    </source>
</evidence>
<reference evidence="2" key="1">
    <citation type="journal article" date="2019" name="Int. J. Syst. Evol. Microbiol.">
        <title>The Global Catalogue of Microorganisms (GCM) 10K type strain sequencing project: providing services to taxonomists for standard genome sequencing and annotation.</title>
        <authorList>
            <consortium name="The Broad Institute Genomics Platform"/>
            <consortium name="The Broad Institute Genome Sequencing Center for Infectious Disease"/>
            <person name="Wu L."/>
            <person name="Ma J."/>
        </authorList>
    </citation>
    <scope>NUCLEOTIDE SEQUENCE [LARGE SCALE GENOMIC DNA]</scope>
    <source>
        <strain evidence="2">JCM 19134</strain>
    </source>
</reference>
<evidence type="ECO:0000313" key="1">
    <source>
        <dbReference type="EMBL" id="GAA4958878.1"/>
    </source>
</evidence>
<protein>
    <submittedName>
        <fullName evidence="1">Uncharacterized protein</fullName>
    </submittedName>
</protein>